<dbReference type="GO" id="GO:0042797">
    <property type="term" value="P:tRNA transcription by RNA polymerase III"/>
    <property type="evidence" value="ECO:0007669"/>
    <property type="project" value="TreeGrafter"/>
</dbReference>
<dbReference type="InterPro" id="IPR000268">
    <property type="entry name" value="RPABC5/Rpb10"/>
</dbReference>
<dbReference type="SUPFAM" id="SSF46924">
    <property type="entry name" value="RNA polymerase subunit RPB10"/>
    <property type="match status" value="1"/>
</dbReference>
<dbReference type="Pfam" id="PF01194">
    <property type="entry name" value="RNA_pol_N"/>
    <property type="match status" value="1"/>
</dbReference>
<dbReference type="GO" id="GO:0005736">
    <property type="term" value="C:RNA polymerase I complex"/>
    <property type="evidence" value="ECO:0007669"/>
    <property type="project" value="TreeGrafter"/>
</dbReference>
<keyword evidence="3" id="KW-0862">Zinc</keyword>
<organism evidence="5">
    <name type="scientific">viral metagenome</name>
    <dbReference type="NCBI Taxonomy" id="1070528"/>
    <lineage>
        <taxon>unclassified sequences</taxon>
        <taxon>metagenomes</taxon>
        <taxon>organismal metagenomes</taxon>
    </lineage>
</organism>
<dbReference type="GO" id="GO:0006366">
    <property type="term" value="P:transcription by RNA polymerase II"/>
    <property type="evidence" value="ECO:0007669"/>
    <property type="project" value="TreeGrafter"/>
</dbReference>
<dbReference type="GO" id="GO:0003899">
    <property type="term" value="F:DNA-directed RNA polymerase activity"/>
    <property type="evidence" value="ECO:0007669"/>
    <property type="project" value="InterPro"/>
</dbReference>
<dbReference type="GO" id="GO:0008270">
    <property type="term" value="F:zinc ion binding"/>
    <property type="evidence" value="ECO:0007669"/>
    <property type="project" value="TreeGrafter"/>
</dbReference>
<evidence type="ECO:0000256" key="1">
    <source>
        <dbReference type="ARBA" id="ARBA00022478"/>
    </source>
</evidence>
<dbReference type="GO" id="GO:0005666">
    <property type="term" value="C:RNA polymerase III complex"/>
    <property type="evidence" value="ECO:0007669"/>
    <property type="project" value="TreeGrafter"/>
</dbReference>
<dbReference type="AlphaFoldDB" id="A0A6C0EYE1"/>
<dbReference type="InterPro" id="IPR023580">
    <property type="entry name" value="RNA_pol_su_RPB10"/>
</dbReference>
<dbReference type="GO" id="GO:0003677">
    <property type="term" value="F:DNA binding"/>
    <property type="evidence" value="ECO:0007669"/>
    <property type="project" value="InterPro"/>
</dbReference>
<proteinExistence type="predicted"/>
<evidence type="ECO:0000256" key="2">
    <source>
        <dbReference type="ARBA" id="ARBA00022723"/>
    </source>
</evidence>
<protein>
    <recommendedName>
        <fullName evidence="6">DNA-directed RNA polymerase subunit N</fullName>
    </recommendedName>
</protein>
<evidence type="ECO:0000313" key="5">
    <source>
        <dbReference type="EMBL" id="QHT34157.1"/>
    </source>
</evidence>
<dbReference type="EMBL" id="MN738988">
    <property type="protein sequence ID" value="QHT34157.1"/>
    <property type="molecule type" value="Genomic_DNA"/>
</dbReference>
<reference evidence="5" key="1">
    <citation type="journal article" date="2020" name="Nature">
        <title>Giant virus diversity and host interactions through global metagenomics.</title>
        <authorList>
            <person name="Schulz F."/>
            <person name="Roux S."/>
            <person name="Paez-Espino D."/>
            <person name="Jungbluth S."/>
            <person name="Walsh D.A."/>
            <person name="Denef V.J."/>
            <person name="McMahon K.D."/>
            <person name="Konstantinidis K.T."/>
            <person name="Eloe-Fadrosh E.A."/>
            <person name="Kyrpides N.C."/>
            <person name="Woyke T."/>
        </authorList>
    </citation>
    <scope>NUCLEOTIDE SEQUENCE</scope>
    <source>
        <strain evidence="5">GVMAG-M-3300009161-52</strain>
    </source>
</reference>
<dbReference type="GO" id="GO:0005665">
    <property type="term" value="C:RNA polymerase II, core complex"/>
    <property type="evidence" value="ECO:0007669"/>
    <property type="project" value="TreeGrafter"/>
</dbReference>
<keyword evidence="4" id="KW-0804">Transcription</keyword>
<dbReference type="Gene3D" id="1.10.10.60">
    <property type="entry name" value="Homeodomain-like"/>
    <property type="match status" value="1"/>
</dbReference>
<dbReference type="PANTHER" id="PTHR23431">
    <property type="entry name" value="DNA-DIRECTED RNA POLYMERASES I, II, AND III SUBUNIT RPABC5 FAMILY MEMBER"/>
    <property type="match status" value="1"/>
</dbReference>
<keyword evidence="1" id="KW-0240">DNA-directed RNA polymerase</keyword>
<sequence length="81" mass="9321">MIIPVRCYTCGKCLSDKYEYYESELLRKKLAMNTTEDPLIININAVDIKKTIAGEIMDELGLTRICCRKIMMTSINIIDEI</sequence>
<accession>A0A6C0EYE1</accession>
<dbReference type="PANTHER" id="PTHR23431:SF3">
    <property type="entry name" value="DNA-DIRECTED RNA POLYMERASES I, II, AND III SUBUNIT RPABC5"/>
    <property type="match status" value="1"/>
</dbReference>
<dbReference type="GO" id="GO:0006360">
    <property type="term" value="P:transcription by RNA polymerase I"/>
    <property type="evidence" value="ECO:0007669"/>
    <property type="project" value="TreeGrafter"/>
</dbReference>
<evidence type="ECO:0000256" key="4">
    <source>
        <dbReference type="ARBA" id="ARBA00023163"/>
    </source>
</evidence>
<keyword evidence="2" id="KW-0479">Metal-binding</keyword>
<evidence type="ECO:0000256" key="3">
    <source>
        <dbReference type="ARBA" id="ARBA00022833"/>
    </source>
</evidence>
<evidence type="ECO:0008006" key="6">
    <source>
        <dbReference type="Google" id="ProtNLM"/>
    </source>
</evidence>
<name>A0A6C0EYE1_9ZZZZ</name>